<dbReference type="AlphaFoldDB" id="A0A1I2Y0S1"/>
<feature type="transmembrane region" description="Helical" evidence="1">
    <location>
        <begin position="56"/>
        <end position="77"/>
    </location>
</feature>
<dbReference type="Proteomes" id="UP000199666">
    <property type="component" value="Unassembled WGS sequence"/>
</dbReference>
<keyword evidence="1" id="KW-0472">Membrane</keyword>
<dbReference type="RefSeq" id="WP_090994241.1">
    <property type="nucleotide sequence ID" value="NZ_FOPP01000006.1"/>
</dbReference>
<dbReference type="InterPro" id="IPR024163">
    <property type="entry name" value="Aerotolerance_reg_N"/>
</dbReference>
<keyword evidence="1 3" id="KW-0812">Transmembrane</keyword>
<evidence type="ECO:0000259" key="2">
    <source>
        <dbReference type="Pfam" id="PF07584"/>
    </source>
</evidence>
<sequence length="459" mass="51256">MALLYPIGLLALAGLIVPVVIHLWNVKKGKVLKIGSIALLGENATASSKNIKITDILLFIVRCLIITLIAFVLAQPYHTITSSNRKNAGWILIDKRQIGKVYEASKPTIDSLMKLGFEMRDFNLGFAKISLKDSTAEYSRTRSVSYTALLKELNTQIPSGYSANVFADRRLLHFEGNLPKPSFRLIWNDLPSGDTVKTWTTKFLAKIYEGKSIPTLTSYTSSLLQDLPPINAVIYEPNGSDSKYIKAALNAIASFTKRSIKIDNWNGSSVKADLLFWLSDKPVPLTGYKKGASLISYKKGKTILVNSTLQIASSPGQTLALKKRIAVDDQKGTTVWEDGFGEPILIKDTDANFNHFYFYSRFNAEWTELVWNEQFIKSLVPIVLGQPNDPNFGFETHDADQRILAQQQIPTTYHNATIGLTINNRQDLKDWIWGIAFVLLITERVLSLSKKTSADYGRG</sequence>
<dbReference type="STRING" id="414048.SAMN04489864_106156"/>
<accession>A0A1I2Y0S1</accession>
<evidence type="ECO:0000313" key="3">
    <source>
        <dbReference type="EMBL" id="SFH19253.1"/>
    </source>
</evidence>
<dbReference type="InterPro" id="IPR011933">
    <property type="entry name" value="Double_TM_dom"/>
</dbReference>
<name>A0A1I2Y0S1_9SPHI</name>
<evidence type="ECO:0000313" key="4">
    <source>
        <dbReference type="Proteomes" id="UP000199666"/>
    </source>
</evidence>
<dbReference type="Pfam" id="PF07584">
    <property type="entry name" value="BatA"/>
    <property type="match status" value="1"/>
</dbReference>
<evidence type="ECO:0000256" key="1">
    <source>
        <dbReference type="SAM" id="Phobius"/>
    </source>
</evidence>
<gene>
    <name evidence="3" type="ORF">SAMN04489864_106156</name>
</gene>
<dbReference type="OrthoDB" id="890881at2"/>
<keyword evidence="4" id="KW-1185">Reference proteome</keyword>
<feature type="domain" description="Aerotolerance regulator N-terminal" evidence="2">
    <location>
        <begin position="1"/>
        <end position="76"/>
    </location>
</feature>
<feature type="transmembrane region" description="Helical" evidence="1">
    <location>
        <begin position="6"/>
        <end position="24"/>
    </location>
</feature>
<organism evidence="3 4">
    <name type="scientific">Pedobacter insulae</name>
    <dbReference type="NCBI Taxonomy" id="414048"/>
    <lineage>
        <taxon>Bacteria</taxon>
        <taxon>Pseudomonadati</taxon>
        <taxon>Bacteroidota</taxon>
        <taxon>Sphingobacteriia</taxon>
        <taxon>Sphingobacteriales</taxon>
        <taxon>Sphingobacteriaceae</taxon>
        <taxon>Pedobacter</taxon>
    </lineage>
</organism>
<protein>
    <submittedName>
        <fullName evidence="3">N-terminal double-transmembrane domain-containing protein</fullName>
    </submittedName>
</protein>
<dbReference type="NCBIfam" id="TIGR02226">
    <property type="entry name" value="two_anch"/>
    <property type="match status" value="1"/>
</dbReference>
<reference evidence="3 4" key="1">
    <citation type="submission" date="2016-10" db="EMBL/GenBank/DDBJ databases">
        <authorList>
            <person name="de Groot N.N."/>
        </authorList>
    </citation>
    <scope>NUCLEOTIDE SEQUENCE [LARGE SCALE GENOMIC DNA]</scope>
    <source>
        <strain evidence="3 4">DSM 18684</strain>
    </source>
</reference>
<dbReference type="EMBL" id="FOPP01000006">
    <property type="protein sequence ID" value="SFH19253.1"/>
    <property type="molecule type" value="Genomic_DNA"/>
</dbReference>
<keyword evidence="1" id="KW-1133">Transmembrane helix</keyword>
<proteinExistence type="predicted"/>